<name>A0AAD1XTT7_EUPCR</name>
<dbReference type="Proteomes" id="UP001295684">
    <property type="component" value="Unassembled WGS sequence"/>
</dbReference>
<dbReference type="AlphaFoldDB" id="A0AAD1XTT7"/>
<keyword evidence="3" id="KW-1185">Reference proteome</keyword>
<keyword evidence="1" id="KW-1133">Transmembrane helix</keyword>
<evidence type="ECO:0000313" key="3">
    <source>
        <dbReference type="Proteomes" id="UP001295684"/>
    </source>
</evidence>
<gene>
    <name evidence="2" type="ORF">ECRASSUSDP1_LOCUS20194</name>
</gene>
<proteinExistence type="predicted"/>
<organism evidence="2 3">
    <name type="scientific">Euplotes crassus</name>
    <dbReference type="NCBI Taxonomy" id="5936"/>
    <lineage>
        <taxon>Eukaryota</taxon>
        <taxon>Sar</taxon>
        <taxon>Alveolata</taxon>
        <taxon>Ciliophora</taxon>
        <taxon>Intramacronucleata</taxon>
        <taxon>Spirotrichea</taxon>
        <taxon>Hypotrichia</taxon>
        <taxon>Euplotida</taxon>
        <taxon>Euplotidae</taxon>
        <taxon>Moneuplotes</taxon>
    </lineage>
</organism>
<comment type="caution">
    <text evidence="2">The sequence shown here is derived from an EMBL/GenBank/DDBJ whole genome shotgun (WGS) entry which is preliminary data.</text>
</comment>
<keyword evidence="1" id="KW-0812">Transmembrane</keyword>
<evidence type="ECO:0000256" key="1">
    <source>
        <dbReference type="SAM" id="Phobius"/>
    </source>
</evidence>
<keyword evidence="1" id="KW-0472">Membrane</keyword>
<evidence type="ECO:0000313" key="2">
    <source>
        <dbReference type="EMBL" id="CAI2378794.1"/>
    </source>
</evidence>
<feature type="transmembrane region" description="Helical" evidence="1">
    <location>
        <begin position="36"/>
        <end position="59"/>
    </location>
</feature>
<dbReference type="EMBL" id="CAMPGE010020560">
    <property type="protein sequence ID" value="CAI2378794.1"/>
    <property type="molecule type" value="Genomic_DNA"/>
</dbReference>
<protein>
    <submittedName>
        <fullName evidence="2">Uncharacterized protein</fullName>
    </submittedName>
</protein>
<accession>A0AAD1XTT7</accession>
<sequence>MLTFLVCFISCGKTGRSRVADKLISGSMFCLKSRKVFSSIILASLCSILILVDSSVLLAKSLSILKFRGVPRGFAYQFLKRGLYLLSYLSSGIYLRNCSLRKTLSLPRIFHSVCRWIPSILKLG</sequence>
<reference evidence="2" key="1">
    <citation type="submission" date="2023-07" db="EMBL/GenBank/DDBJ databases">
        <authorList>
            <consortium name="AG Swart"/>
            <person name="Singh M."/>
            <person name="Singh A."/>
            <person name="Seah K."/>
            <person name="Emmerich C."/>
        </authorList>
    </citation>
    <scope>NUCLEOTIDE SEQUENCE</scope>
    <source>
        <strain evidence="2">DP1</strain>
    </source>
</reference>